<keyword evidence="2" id="KW-1185">Reference proteome</keyword>
<comment type="caution">
    <text evidence="1">The sequence shown here is derived from an EMBL/GenBank/DDBJ whole genome shotgun (WGS) entry which is preliminary data.</text>
</comment>
<reference evidence="2" key="1">
    <citation type="journal article" date="2022" name="Mol. Ecol. Resour.">
        <title>The genomes of chicory, endive, great burdock and yacon provide insights into Asteraceae palaeo-polyploidization history and plant inulin production.</title>
        <authorList>
            <person name="Fan W."/>
            <person name="Wang S."/>
            <person name="Wang H."/>
            <person name="Wang A."/>
            <person name="Jiang F."/>
            <person name="Liu H."/>
            <person name="Zhao H."/>
            <person name="Xu D."/>
            <person name="Zhang Y."/>
        </authorList>
    </citation>
    <scope>NUCLEOTIDE SEQUENCE [LARGE SCALE GENOMIC DNA]</scope>
    <source>
        <strain evidence="2">cv. Niubang</strain>
    </source>
</reference>
<reference evidence="1 2" key="2">
    <citation type="journal article" date="2022" name="Mol. Ecol. Resour.">
        <title>The genomes of chicory, endive, great burdock and yacon provide insights into Asteraceae paleo-polyploidization history and plant inulin production.</title>
        <authorList>
            <person name="Fan W."/>
            <person name="Wang S."/>
            <person name="Wang H."/>
            <person name="Wang A."/>
            <person name="Jiang F."/>
            <person name="Liu H."/>
            <person name="Zhao H."/>
            <person name="Xu D."/>
            <person name="Zhang Y."/>
        </authorList>
    </citation>
    <scope>NUCLEOTIDE SEQUENCE [LARGE SCALE GENOMIC DNA]</scope>
    <source>
        <strain evidence="2">cv. Niubang</strain>
    </source>
</reference>
<gene>
    <name evidence="1" type="ORF">L6452_25157</name>
</gene>
<evidence type="ECO:0000313" key="1">
    <source>
        <dbReference type="EMBL" id="KAI3707005.1"/>
    </source>
</evidence>
<organism evidence="1 2">
    <name type="scientific">Arctium lappa</name>
    <name type="common">Greater burdock</name>
    <name type="synonym">Lappa major</name>
    <dbReference type="NCBI Taxonomy" id="4217"/>
    <lineage>
        <taxon>Eukaryota</taxon>
        <taxon>Viridiplantae</taxon>
        <taxon>Streptophyta</taxon>
        <taxon>Embryophyta</taxon>
        <taxon>Tracheophyta</taxon>
        <taxon>Spermatophyta</taxon>
        <taxon>Magnoliopsida</taxon>
        <taxon>eudicotyledons</taxon>
        <taxon>Gunneridae</taxon>
        <taxon>Pentapetalae</taxon>
        <taxon>asterids</taxon>
        <taxon>campanulids</taxon>
        <taxon>Asterales</taxon>
        <taxon>Asteraceae</taxon>
        <taxon>Carduoideae</taxon>
        <taxon>Cardueae</taxon>
        <taxon>Arctiinae</taxon>
        <taxon>Arctium</taxon>
    </lineage>
</organism>
<protein>
    <submittedName>
        <fullName evidence="1">Uncharacterized protein</fullName>
    </submittedName>
</protein>
<proteinExistence type="predicted"/>
<sequence length="68" mass="7732">MTFIHRHVCIPKTTASGGTQPLSPSYKPHNNFKSFFSISTISPLSIFPIQVLSSLFIFIYNHKNLYCI</sequence>
<name>A0ACB9AEZ3_ARCLA</name>
<evidence type="ECO:0000313" key="2">
    <source>
        <dbReference type="Proteomes" id="UP001055879"/>
    </source>
</evidence>
<dbReference type="EMBL" id="CM042054">
    <property type="protein sequence ID" value="KAI3707005.1"/>
    <property type="molecule type" value="Genomic_DNA"/>
</dbReference>
<dbReference type="Proteomes" id="UP001055879">
    <property type="component" value="Linkage Group LG08"/>
</dbReference>
<accession>A0ACB9AEZ3</accession>